<protein>
    <submittedName>
        <fullName evidence="2">Magnesium-transporting ATPase (P-type)</fullName>
    </submittedName>
</protein>
<reference evidence="2 3" key="1">
    <citation type="submission" date="2020-08" db="EMBL/GenBank/DDBJ databases">
        <title>Functional genomics of gut bacteria from endangered species of beetles.</title>
        <authorList>
            <person name="Carlos-Shanley C."/>
        </authorList>
    </citation>
    <scope>NUCLEOTIDE SEQUENCE [LARGE SCALE GENOMIC DNA]</scope>
    <source>
        <strain evidence="2 3">S00151</strain>
    </source>
</reference>
<feature type="transmembrane region" description="Helical" evidence="1">
    <location>
        <begin position="154"/>
        <end position="174"/>
    </location>
</feature>
<keyword evidence="3" id="KW-1185">Reference proteome</keyword>
<keyword evidence="1" id="KW-0812">Transmembrane</keyword>
<feature type="transmembrane region" description="Helical" evidence="1">
    <location>
        <begin position="114"/>
        <end position="133"/>
    </location>
</feature>
<gene>
    <name evidence="2" type="ORF">HNP38_001784</name>
</gene>
<dbReference type="AlphaFoldDB" id="A0A840KEQ3"/>
<keyword evidence="1" id="KW-1133">Transmembrane helix</keyword>
<name>A0A840KEQ3_9FLAO</name>
<feature type="transmembrane region" description="Helical" evidence="1">
    <location>
        <begin position="89"/>
        <end position="108"/>
    </location>
</feature>
<evidence type="ECO:0000313" key="3">
    <source>
        <dbReference type="Proteomes" id="UP000592180"/>
    </source>
</evidence>
<dbReference type="EMBL" id="JACHLE010000002">
    <property type="protein sequence ID" value="MBB4806488.1"/>
    <property type="molecule type" value="Genomic_DNA"/>
</dbReference>
<proteinExistence type="predicted"/>
<accession>A0A840KEQ3</accession>
<keyword evidence="1" id="KW-0472">Membrane</keyword>
<feature type="transmembrane region" description="Helical" evidence="1">
    <location>
        <begin position="6"/>
        <end position="22"/>
    </location>
</feature>
<comment type="caution">
    <text evidence="2">The sequence shown here is derived from an EMBL/GenBank/DDBJ whole genome shotgun (WGS) entry which is preliminary data.</text>
</comment>
<evidence type="ECO:0000313" key="2">
    <source>
        <dbReference type="EMBL" id="MBB4806488.1"/>
    </source>
</evidence>
<sequence length="216" mass="26062">MIIGIVYKIILLLVVIKSYILSRKFGFSAQSYLFVYLFISFFTDSLSFSLFLLYPESKNGIIYNLYDIFSIIFFCFYFSIIFKNYFRNLLFFTGSSSIFYIIFCTNFLELDFDKNIGITLISFYIINSLMWFYQKISFFDEHKIIDDPGFWISAALLMWSCFFLFRVTPMFYFAKKDNEFLEFLKIGQNIINIGMYSMFYISLLKYEKLNYESYRR</sequence>
<feature type="transmembrane region" description="Helical" evidence="1">
    <location>
        <begin position="34"/>
        <end position="55"/>
    </location>
</feature>
<dbReference type="Proteomes" id="UP000592180">
    <property type="component" value="Unassembled WGS sequence"/>
</dbReference>
<evidence type="ECO:0000256" key="1">
    <source>
        <dbReference type="SAM" id="Phobius"/>
    </source>
</evidence>
<feature type="transmembrane region" description="Helical" evidence="1">
    <location>
        <begin position="61"/>
        <end position="82"/>
    </location>
</feature>
<organism evidence="2 3">
    <name type="scientific">Chryseobacterium defluvii</name>
    <dbReference type="NCBI Taxonomy" id="160396"/>
    <lineage>
        <taxon>Bacteria</taxon>
        <taxon>Pseudomonadati</taxon>
        <taxon>Bacteroidota</taxon>
        <taxon>Flavobacteriia</taxon>
        <taxon>Flavobacteriales</taxon>
        <taxon>Weeksellaceae</taxon>
        <taxon>Chryseobacterium group</taxon>
        <taxon>Chryseobacterium</taxon>
    </lineage>
</organism>